<proteinExistence type="predicted"/>
<gene>
    <name evidence="2" type="ORF">VJ786_10520</name>
</gene>
<dbReference type="Gene3D" id="1.10.1740.10">
    <property type="match status" value="1"/>
</dbReference>
<evidence type="ECO:0000313" key="2">
    <source>
        <dbReference type="EMBL" id="MEI5985334.1"/>
    </source>
</evidence>
<dbReference type="SUPFAM" id="SSF88946">
    <property type="entry name" value="Sigma2 domain of RNA polymerase sigma factors"/>
    <property type="match status" value="1"/>
</dbReference>
<sequence>MDKLALQTMQHLSDRELLSLNIMDDQAVSKTLFNRYYNKIFSFSNYLLKNSEIAKEISMDVMLKLFEKNNSISLEEGQNLKPYLFRATKNAVLNHLRLFTT</sequence>
<dbReference type="Pfam" id="PF04542">
    <property type="entry name" value="Sigma70_r2"/>
    <property type="match status" value="1"/>
</dbReference>
<dbReference type="RefSeq" id="WP_336557685.1">
    <property type="nucleotide sequence ID" value="NZ_JAYLLN010000024.1"/>
</dbReference>
<dbReference type="EMBL" id="JAYLLN010000024">
    <property type="protein sequence ID" value="MEI5985334.1"/>
    <property type="molecule type" value="Genomic_DNA"/>
</dbReference>
<evidence type="ECO:0000259" key="1">
    <source>
        <dbReference type="Pfam" id="PF04542"/>
    </source>
</evidence>
<dbReference type="InterPro" id="IPR013325">
    <property type="entry name" value="RNA_pol_sigma_r2"/>
</dbReference>
<feature type="domain" description="RNA polymerase sigma-70 region 2" evidence="1">
    <location>
        <begin position="32"/>
        <end position="97"/>
    </location>
</feature>
<evidence type="ECO:0000313" key="3">
    <source>
        <dbReference type="Proteomes" id="UP001363035"/>
    </source>
</evidence>
<protein>
    <submittedName>
        <fullName evidence="2">Sigma factor</fullName>
    </submittedName>
</protein>
<organism evidence="2 3">
    <name type="scientific">Sphingobacterium tenebrionis</name>
    <dbReference type="NCBI Taxonomy" id="3111775"/>
    <lineage>
        <taxon>Bacteria</taxon>
        <taxon>Pseudomonadati</taxon>
        <taxon>Bacteroidota</taxon>
        <taxon>Sphingobacteriia</taxon>
        <taxon>Sphingobacteriales</taxon>
        <taxon>Sphingobacteriaceae</taxon>
        <taxon>Sphingobacterium</taxon>
    </lineage>
</organism>
<comment type="caution">
    <text evidence="2">The sequence shown here is derived from an EMBL/GenBank/DDBJ whole genome shotgun (WGS) entry which is preliminary data.</text>
</comment>
<accession>A0ABU8I6H7</accession>
<reference evidence="2 3" key="1">
    <citation type="submission" date="2024-01" db="EMBL/GenBank/DDBJ databases">
        <title>Sphingobacterium tenebrionis sp. nov., a novel endophyte isolated from tenebrio molitor intestines.</title>
        <authorList>
            <person name="Zhang C."/>
        </authorList>
    </citation>
    <scope>NUCLEOTIDE SEQUENCE [LARGE SCALE GENOMIC DNA]</scope>
    <source>
        <strain evidence="2 3">PU5-4</strain>
    </source>
</reference>
<keyword evidence="3" id="KW-1185">Reference proteome</keyword>
<name>A0ABU8I6H7_9SPHI</name>
<dbReference type="Proteomes" id="UP001363035">
    <property type="component" value="Unassembled WGS sequence"/>
</dbReference>
<dbReference type="InterPro" id="IPR007627">
    <property type="entry name" value="RNA_pol_sigma70_r2"/>
</dbReference>